<gene>
    <name evidence="1" type="ORF">C0Z19_02270</name>
</gene>
<evidence type="ECO:0000313" key="1">
    <source>
        <dbReference type="EMBL" id="PMS28540.1"/>
    </source>
</evidence>
<name>A0A2N7WGJ1_9BURK</name>
<proteinExistence type="predicted"/>
<dbReference type="AlphaFoldDB" id="A0A2N7WGJ1"/>
<organism evidence="1 2">
    <name type="scientific">Trinickia soli</name>
    <dbReference type="NCBI Taxonomy" id="380675"/>
    <lineage>
        <taxon>Bacteria</taxon>
        <taxon>Pseudomonadati</taxon>
        <taxon>Pseudomonadota</taxon>
        <taxon>Betaproteobacteria</taxon>
        <taxon>Burkholderiales</taxon>
        <taxon>Burkholderiaceae</taxon>
        <taxon>Trinickia</taxon>
    </lineage>
</organism>
<evidence type="ECO:0000313" key="2">
    <source>
        <dbReference type="Proteomes" id="UP000235347"/>
    </source>
</evidence>
<sequence>MFDVEHGQDQAADLYPAFGADVSPLALMEFAGEGLISVASSKDRQRSRLASPRSDLLCHHAYINLRNLLAIQLL</sequence>
<dbReference type="EMBL" id="PNYB01000001">
    <property type="protein sequence ID" value="PMS28540.1"/>
    <property type="molecule type" value="Genomic_DNA"/>
</dbReference>
<keyword evidence="2" id="KW-1185">Reference proteome</keyword>
<dbReference type="Proteomes" id="UP000235347">
    <property type="component" value="Unassembled WGS sequence"/>
</dbReference>
<comment type="caution">
    <text evidence="1">The sequence shown here is derived from an EMBL/GenBank/DDBJ whole genome shotgun (WGS) entry which is preliminary data.</text>
</comment>
<reference evidence="1 2" key="1">
    <citation type="submission" date="2018-01" db="EMBL/GenBank/DDBJ databases">
        <title>Whole genome analyses suggest that Burkholderia sensu lato contains two further novel genera in the rhizoxinica-symbiotica group Mycetohabitans gen. nov., and Trinickia gen. nov.: implications for the evolution of diazotrophy and nodulation in the Burkholderiaceae.</title>
        <authorList>
            <person name="Estrada-de los Santos P."/>
            <person name="Palmer M."/>
            <person name="Chavez-Ramirez B."/>
            <person name="Beukes C."/>
            <person name="Steenkamp E.T."/>
            <person name="Hirsch A.M."/>
            <person name="Manyaka P."/>
            <person name="Maluk M."/>
            <person name="Lafos M."/>
            <person name="Crook M."/>
            <person name="Gross E."/>
            <person name="Simon M.F."/>
            <person name="Bueno dos Reis Junior F."/>
            <person name="Poole P.S."/>
            <person name="Venter S.N."/>
            <person name="James E.K."/>
        </authorList>
    </citation>
    <scope>NUCLEOTIDE SEQUENCE [LARGE SCALE GENOMIC DNA]</scope>
    <source>
        <strain evidence="1 2">GP25-8</strain>
    </source>
</reference>
<accession>A0A2N7WGJ1</accession>
<protein>
    <submittedName>
        <fullName evidence="1">Uncharacterized protein</fullName>
    </submittedName>
</protein>